<dbReference type="Pfam" id="PF13700">
    <property type="entry name" value="DUF4158"/>
    <property type="match status" value="1"/>
</dbReference>
<dbReference type="EMBL" id="CP003563">
    <property type="protein sequence ID" value="AFL49733.1"/>
    <property type="molecule type" value="Genomic_DNA"/>
</dbReference>
<dbReference type="RefSeq" id="WP_014761917.1">
    <property type="nucleotide sequence ID" value="NC_018000.1"/>
</dbReference>
<dbReference type="AlphaFoldDB" id="I3X1H7"/>
<organism evidence="2 3">
    <name type="scientific">Sinorhizobium fredii (strain USDA 257)</name>
    <dbReference type="NCBI Taxonomy" id="1185652"/>
    <lineage>
        <taxon>Bacteria</taxon>
        <taxon>Pseudomonadati</taxon>
        <taxon>Pseudomonadota</taxon>
        <taxon>Alphaproteobacteria</taxon>
        <taxon>Hyphomicrobiales</taxon>
        <taxon>Rhizobiaceae</taxon>
        <taxon>Sinorhizobium/Ensifer group</taxon>
        <taxon>Sinorhizobium</taxon>
    </lineage>
</organism>
<dbReference type="Proteomes" id="UP000006180">
    <property type="component" value="Chromosome"/>
</dbReference>
<dbReference type="PATRIC" id="fig|1185652.3.peg.1189"/>
<accession>I3X1H7</accession>
<evidence type="ECO:0000313" key="3">
    <source>
        <dbReference type="Proteomes" id="UP000006180"/>
    </source>
</evidence>
<evidence type="ECO:0000313" key="2">
    <source>
        <dbReference type="EMBL" id="AFL49733.1"/>
    </source>
</evidence>
<reference evidence="2 3" key="1">
    <citation type="journal article" date="2012" name="J. Bacteriol.">
        <title>Complete genome sequence of the broad-host-range strain Sinorhizobium fredii USDA257.</title>
        <authorList>
            <person name="Schuldes J."/>
            <person name="Rodriguez Orbegoso M."/>
            <person name="Schmeisser C."/>
            <person name="Krishnan H.B."/>
            <person name="Daniel R."/>
            <person name="Streit W.R."/>
        </authorList>
    </citation>
    <scope>NUCLEOTIDE SEQUENCE [LARGE SCALE GENOMIC DNA]</scope>
    <source>
        <strain evidence="2 3">USDA 257</strain>
    </source>
</reference>
<dbReference type="KEGG" id="sfd:USDA257_c11420"/>
<proteinExistence type="predicted"/>
<protein>
    <recommendedName>
        <fullName evidence="1">DUF4158 domain-containing protein</fullName>
    </recommendedName>
</protein>
<dbReference type="STRING" id="1185652.USDA257_c11420"/>
<feature type="domain" description="DUF4158" evidence="1">
    <location>
        <begin position="6"/>
        <end position="61"/>
    </location>
</feature>
<dbReference type="eggNOG" id="COG4644">
    <property type="taxonomic scope" value="Bacteria"/>
</dbReference>
<dbReference type="InterPro" id="IPR025296">
    <property type="entry name" value="DUF4158"/>
</dbReference>
<dbReference type="HOGENOM" id="CLU_009098_5_5_5"/>
<gene>
    <name evidence="2" type="ORF">USDA257_c11420</name>
</gene>
<name>I3X1H7_SINF2</name>
<sequence length="62" mass="7385">MRKHELLSEAEREQLLGIPIDRDDLARLYTLEPHDIDQVRLRREDRNRLGVALQLALFRHLA</sequence>
<evidence type="ECO:0000259" key="1">
    <source>
        <dbReference type="Pfam" id="PF13700"/>
    </source>
</evidence>